<feature type="transmembrane region" description="Helical" evidence="7">
    <location>
        <begin position="54"/>
        <end position="75"/>
    </location>
</feature>
<comment type="caution">
    <text evidence="9">The sequence shown here is derived from an EMBL/GenBank/DDBJ whole genome shotgun (WGS) entry which is preliminary data.</text>
</comment>
<dbReference type="InterPro" id="IPR036259">
    <property type="entry name" value="MFS_trans_sf"/>
</dbReference>
<keyword evidence="6 7" id="KW-0472">Membrane</keyword>
<dbReference type="PANTHER" id="PTHR23517:SF2">
    <property type="entry name" value="MULTIDRUG RESISTANCE PROTEIN MDTH"/>
    <property type="match status" value="1"/>
</dbReference>
<feature type="transmembrane region" description="Helical" evidence="7">
    <location>
        <begin position="213"/>
        <end position="233"/>
    </location>
</feature>
<feature type="transmembrane region" description="Helical" evidence="7">
    <location>
        <begin position="24"/>
        <end position="42"/>
    </location>
</feature>
<keyword evidence="3" id="KW-1003">Cell membrane</keyword>
<gene>
    <name evidence="9" type="ORF">tloyanaT_10620</name>
</gene>
<evidence type="ECO:0000256" key="6">
    <source>
        <dbReference type="ARBA" id="ARBA00023136"/>
    </source>
</evidence>
<keyword evidence="4 7" id="KW-0812">Transmembrane</keyword>
<feature type="transmembrane region" description="Helical" evidence="7">
    <location>
        <begin position="82"/>
        <end position="98"/>
    </location>
</feature>
<feature type="transmembrane region" description="Helical" evidence="7">
    <location>
        <begin position="139"/>
        <end position="159"/>
    </location>
</feature>
<dbReference type="SUPFAM" id="SSF103473">
    <property type="entry name" value="MFS general substrate transporter"/>
    <property type="match status" value="2"/>
</dbReference>
<dbReference type="InterPro" id="IPR011701">
    <property type="entry name" value="MFS"/>
</dbReference>
<evidence type="ECO:0000313" key="9">
    <source>
        <dbReference type="EMBL" id="GLX84810.1"/>
    </source>
</evidence>
<protein>
    <recommendedName>
        <fullName evidence="8">Major facilitator superfamily (MFS) profile domain-containing protein</fullName>
    </recommendedName>
</protein>
<comment type="subcellular location">
    <subcellularLocation>
        <location evidence="1">Cell membrane</location>
        <topology evidence="1">Multi-pass membrane protein</topology>
    </subcellularLocation>
</comment>
<evidence type="ECO:0000256" key="4">
    <source>
        <dbReference type="ARBA" id="ARBA00022692"/>
    </source>
</evidence>
<organism evidence="9 10">
    <name type="scientific">Thalassotalea loyana</name>
    <dbReference type="NCBI Taxonomy" id="280483"/>
    <lineage>
        <taxon>Bacteria</taxon>
        <taxon>Pseudomonadati</taxon>
        <taxon>Pseudomonadota</taxon>
        <taxon>Gammaproteobacteria</taxon>
        <taxon>Alteromonadales</taxon>
        <taxon>Colwelliaceae</taxon>
        <taxon>Thalassotalea</taxon>
    </lineage>
</organism>
<feature type="domain" description="Major facilitator superfamily (MFS) profile" evidence="8">
    <location>
        <begin position="14"/>
        <end position="556"/>
    </location>
</feature>
<feature type="transmembrane region" description="Helical" evidence="7">
    <location>
        <begin position="104"/>
        <end position="127"/>
    </location>
</feature>
<feature type="transmembrane region" description="Helical" evidence="7">
    <location>
        <begin position="404"/>
        <end position="423"/>
    </location>
</feature>
<feature type="transmembrane region" description="Helical" evidence="7">
    <location>
        <begin position="239"/>
        <end position="257"/>
    </location>
</feature>
<evidence type="ECO:0000313" key="10">
    <source>
        <dbReference type="Proteomes" id="UP001157134"/>
    </source>
</evidence>
<feature type="transmembrane region" description="Helical" evidence="7">
    <location>
        <begin position="455"/>
        <end position="474"/>
    </location>
</feature>
<reference evidence="9 10" key="1">
    <citation type="submission" date="2023-03" db="EMBL/GenBank/DDBJ databases">
        <title>Thalassotalea loyana LMG 22536T draft genome sequence.</title>
        <authorList>
            <person name="Sawabe T."/>
        </authorList>
    </citation>
    <scope>NUCLEOTIDE SEQUENCE [LARGE SCALE GENOMIC DNA]</scope>
    <source>
        <strain evidence="9 10">LMG 22536</strain>
    </source>
</reference>
<evidence type="ECO:0000256" key="2">
    <source>
        <dbReference type="ARBA" id="ARBA00022448"/>
    </source>
</evidence>
<evidence type="ECO:0000256" key="5">
    <source>
        <dbReference type="ARBA" id="ARBA00022989"/>
    </source>
</evidence>
<feature type="transmembrane region" description="Helical" evidence="7">
    <location>
        <begin position="171"/>
        <end position="192"/>
    </location>
</feature>
<proteinExistence type="predicted"/>
<feature type="transmembrane region" description="Helical" evidence="7">
    <location>
        <begin position="495"/>
        <end position="517"/>
    </location>
</feature>
<feature type="transmembrane region" description="Helical" evidence="7">
    <location>
        <begin position="278"/>
        <end position="299"/>
    </location>
</feature>
<evidence type="ECO:0000256" key="3">
    <source>
        <dbReference type="ARBA" id="ARBA00022475"/>
    </source>
</evidence>
<sequence>MSKSVWSFPSAFYVANTMEIFERLAWYGFFTLSSLYMTTPVAQGGVGFTEEQRGALQGIIPFFLYLLPVITGALADRYGYRKMFIISFLIMAPSYYLLGQASSFSSFFIAFSAVAIGAACFKPVVVGTISHCTNDKNRGLGFGIFYTMVNIGGFIGPLVAGYVRAISWDAVFMMSALWILINLLPAVFFYRSPTSQSKASGSFAKTLKQAQQILGNARFALLIFPCIVLLMLAGSSFISYGQAVAFVAAWLVINAIWEKLFVNQSTLWYRQPVKVSNAPFALYLVILTGFWTIYMQLFYTMPLYIRDFVDTTDLVNAIAPLGEGLVSFLAFVNKEALVEHIQQLAVSGTSASVAFDELIHLKVRVPIAEIQQGLLLLGPQPDPQAVSTLADKWISQYRQINPEYIINLDFLAIVICQIAVSYVCQKFKEINVLFAGVIVFSLGCVVAILADSAPVGGAVVVLAVLMMAFGEMITSPKSQEYVASIAPKSQSALYMGYYFVSMALGFLFAGLISGWAYGELAKSMNRPELMWALFAIVGVVTSIGLIWFNRRYVQSNAFEIKGAVSDTGS</sequence>
<accession>A0ABQ6H9L0</accession>
<evidence type="ECO:0000259" key="8">
    <source>
        <dbReference type="PROSITE" id="PS50850"/>
    </source>
</evidence>
<dbReference type="PANTHER" id="PTHR23517">
    <property type="entry name" value="RESISTANCE PROTEIN MDTM, PUTATIVE-RELATED-RELATED"/>
    <property type="match status" value="1"/>
</dbReference>
<keyword evidence="2" id="KW-0813">Transport</keyword>
<dbReference type="Gene3D" id="1.20.1250.20">
    <property type="entry name" value="MFS general substrate transporter like domains"/>
    <property type="match status" value="2"/>
</dbReference>
<dbReference type="InterPro" id="IPR020846">
    <property type="entry name" value="MFS_dom"/>
</dbReference>
<dbReference type="Pfam" id="PF07690">
    <property type="entry name" value="MFS_1"/>
    <property type="match status" value="2"/>
</dbReference>
<dbReference type="PROSITE" id="PS50850">
    <property type="entry name" value="MFS"/>
    <property type="match status" value="1"/>
</dbReference>
<dbReference type="InterPro" id="IPR050171">
    <property type="entry name" value="MFS_Transporters"/>
</dbReference>
<dbReference type="EMBL" id="BSSV01000002">
    <property type="protein sequence ID" value="GLX84810.1"/>
    <property type="molecule type" value="Genomic_DNA"/>
</dbReference>
<dbReference type="Proteomes" id="UP001157134">
    <property type="component" value="Unassembled WGS sequence"/>
</dbReference>
<feature type="transmembrane region" description="Helical" evidence="7">
    <location>
        <begin position="529"/>
        <end position="548"/>
    </location>
</feature>
<evidence type="ECO:0000256" key="7">
    <source>
        <dbReference type="SAM" id="Phobius"/>
    </source>
</evidence>
<dbReference type="RefSeq" id="WP_284296496.1">
    <property type="nucleotide sequence ID" value="NZ_BSSV01000002.1"/>
</dbReference>
<keyword evidence="10" id="KW-1185">Reference proteome</keyword>
<feature type="transmembrane region" description="Helical" evidence="7">
    <location>
        <begin position="430"/>
        <end position="449"/>
    </location>
</feature>
<name>A0ABQ6H9L0_9GAMM</name>
<keyword evidence="5 7" id="KW-1133">Transmembrane helix</keyword>
<evidence type="ECO:0000256" key="1">
    <source>
        <dbReference type="ARBA" id="ARBA00004651"/>
    </source>
</evidence>